<dbReference type="GO" id="GO:0005886">
    <property type="term" value="C:plasma membrane"/>
    <property type="evidence" value="ECO:0007669"/>
    <property type="project" value="TreeGrafter"/>
</dbReference>
<name>A0A1R4ICI7_9MICC</name>
<sequence>MAAMSVLHRIGLLPRVLIAIVLGVLVGLVAPHWLVVVFATFNGVFSAFLGFIVPVLILALVAPAIGDLGRGAGKWLALTGGIAYGSTLFGGGMALAVCLLVFPLILTPGSFTDMANPEDALTGPAFEIAMTPPFDVMAALLLAFVLGVGMTLLPKGTLHAGFVELRAIIERLVAAIIVPLLPLYIFGVFLNMTEAGEVFQVISTFLGVILLVFGLTVVLLLIQFLVAGAVAGKNPFKALATMLPAYATALGTSSSAATIPVTLRQSIKTGVRRPIASFVVPLCATIHLAGSTVKIVSFSLAVIILSGGSVDVPLMIGFIFMLGVTMVAAPGVPGGAIVAASGLLSSMLGFTEPQVALMVATYIAIDSFGTATNVTGDGAIALIVDRIAGDRLTGDSEDEVEDLERRGDEEAEARAAADPATHNTSPASGPDDGRPAPGERPGPA</sequence>
<gene>
    <name evidence="8" type="ORF">FM125_01495</name>
</gene>
<keyword evidence="4 7" id="KW-1133">Transmembrane helix</keyword>
<keyword evidence="5 7" id="KW-0472">Membrane</keyword>
<dbReference type="PANTHER" id="PTHR42865">
    <property type="entry name" value="PROTON/GLUTAMATE-ASPARTATE SYMPORTER"/>
    <property type="match status" value="1"/>
</dbReference>
<feature type="transmembrane region" description="Helical" evidence="7">
    <location>
        <begin position="173"/>
        <end position="192"/>
    </location>
</feature>
<evidence type="ECO:0000256" key="4">
    <source>
        <dbReference type="ARBA" id="ARBA00022989"/>
    </source>
</evidence>
<feature type="transmembrane region" description="Helical" evidence="7">
    <location>
        <begin position="12"/>
        <end position="30"/>
    </location>
</feature>
<keyword evidence="2" id="KW-0813">Transport</keyword>
<evidence type="ECO:0000256" key="3">
    <source>
        <dbReference type="ARBA" id="ARBA00022692"/>
    </source>
</evidence>
<dbReference type="Pfam" id="PF00375">
    <property type="entry name" value="SDF"/>
    <property type="match status" value="1"/>
</dbReference>
<dbReference type="SUPFAM" id="SSF118215">
    <property type="entry name" value="Proton glutamate symport protein"/>
    <property type="match status" value="1"/>
</dbReference>
<reference evidence="8 9" key="1">
    <citation type="submission" date="2017-02" db="EMBL/GenBank/DDBJ databases">
        <authorList>
            <person name="Peterson S.W."/>
        </authorList>
    </citation>
    <scope>NUCLEOTIDE SEQUENCE [LARGE SCALE GENOMIC DNA]</scope>
    <source>
        <strain evidence="8 9">2B3F</strain>
    </source>
</reference>
<protein>
    <submittedName>
        <fullName evidence="8">Na+/H+-dicarboxylate symporter</fullName>
    </submittedName>
</protein>
<dbReference type="InterPro" id="IPR001991">
    <property type="entry name" value="Na-dicarboxylate_symporter"/>
</dbReference>
<dbReference type="GO" id="GO:0005295">
    <property type="term" value="F:neutral L-amino acid:sodium symporter activity"/>
    <property type="evidence" value="ECO:0007669"/>
    <property type="project" value="TreeGrafter"/>
</dbReference>
<feature type="transmembrane region" description="Helical" evidence="7">
    <location>
        <begin position="82"/>
        <end position="106"/>
    </location>
</feature>
<evidence type="ECO:0000256" key="1">
    <source>
        <dbReference type="ARBA" id="ARBA00004141"/>
    </source>
</evidence>
<feature type="compositionally biased region" description="Basic and acidic residues" evidence="6">
    <location>
        <begin position="403"/>
        <end position="415"/>
    </location>
</feature>
<dbReference type="AlphaFoldDB" id="A0A1R4ICI7"/>
<feature type="transmembrane region" description="Helical" evidence="7">
    <location>
        <begin position="136"/>
        <end position="153"/>
    </location>
</feature>
<dbReference type="GO" id="GO:0032329">
    <property type="term" value="P:serine transport"/>
    <property type="evidence" value="ECO:0007669"/>
    <property type="project" value="TreeGrafter"/>
</dbReference>
<feature type="region of interest" description="Disordered" evidence="6">
    <location>
        <begin position="394"/>
        <end position="444"/>
    </location>
</feature>
<dbReference type="PANTHER" id="PTHR42865:SF8">
    <property type="entry name" value="SERINE_THREONINE TRANSPORTER SSTT"/>
    <property type="match status" value="1"/>
</dbReference>
<evidence type="ECO:0000313" key="8">
    <source>
        <dbReference type="EMBL" id="SJN17552.1"/>
    </source>
</evidence>
<feature type="transmembrane region" description="Helical" evidence="7">
    <location>
        <begin position="198"/>
        <end position="231"/>
    </location>
</feature>
<evidence type="ECO:0000256" key="2">
    <source>
        <dbReference type="ARBA" id="ARBA00022448"/>
    </source>
</evidence>
<feature type="transmembrane region" description="Helical" evidence="7">
    <location>
        <begin position="275"/>
        <end position="293"/>
    </location>
</feature>
<evidence type="ECO:0000256" key="7">
    <source>
        <dbReference type="SAM" id="Phobius"/>
    </source>
</evidence>
<dbReference type="InterPro" id="IPR036458">
    <property type="entry name" value="Na:dicarbo_symporter_sf"/>
</dbReference>
<evidence type="ECO:0000256" key="5">
    <source>
        <dbReference type="ARBA" id="ARBA00023136"/>
    </source>
</evidence>
<comment type="subcellular location">
    <subcellularLocation>
        <location evidence="1">Membrane</location>
        <topology evidence="1">Multi-pass membrane protein</topology>
    </subcellularLocation>
</comment>
<dbReference type="Gene3D" id="1.10.3860.10">
    <property type="entry name" value="Sodium:dicarboxylate symporter"/>
    <property type="match status" value="1"/>
</dbReference>
<dbReference type="EMBL" id="FUKP01000011">
    <property type="protein sequence ID" value="SJN17552.1"/>
    <property type="molecule type" value="Genomic_DNA"/>
</dbReference>
<evidence type="ECO:0000313" key="9">
    <source>
        <dbReference type="Proteomes" id="UP000196230"/>
    </source>
</evidence>
<feature type="transmembrane region" description="Helical" evidence="7">
    <location>
        <begin position="243"/>
        <end position="263"/>
    </location>
</feature>
<accession>A0A1R4ICI7</accession>
<proteinExistence type="predicted"/>
<dbReference type="Proteomes" id="UP000196230">
    <property type="component" value="Unassembled WGS sequence"/>
</dbReference>
<organism evidence="8 9">
    <name type="scientific">Micrococcus lylae</name>
    <dbReference type="NCBI Taxonomy" id="1273"/>
    <lineage>
        <taxon>Bacteria</taxon>
        <taxon>Bacillati</taxon>
        <taxon>Actinomycetota</taxon>
        <taxon>Actinomycetes</taxon>
        <taxon>Micrococcales</taxon>
        <taxon>Micrococcaceae</taxon>
        <taxon>Micrococcus</taxon>
    </lineage>
</organism>
<feature type="transmembrane region" description="Helical" evidence="7">
    <location>
        <begin position="36"/>
        <end position="61"/>
    </location>
</feature>
<keyword evidence="3 7" id="KW-0812">Transmembrane</keyword>
<evidence type="ECO:0000256" key="6">
    <source>
        <dbReference type="SAM" id="MobiDB-lite"/>
    </source>
</evidence>